<keyword evidence="1" id="KW-0472">Membrane</keyword>
<gene>
    <name evidence="2" type="ORF">ACERZ8_21330</name>
</gene>
<evidence type="ECO:0008006" key="4">
    <source>
        <dbReference type="Google" id="ProtNLM"/>
    </source>
</evidence>
<reference evidence="2 3" key="1">
    <citation type="submission" date="2024-08" db="EMBL/GenBank/DDBJ databases">
        <title>Tateyamaria sp. nov., isolated from marine algae.</title>
        <authorList>
            <person name="Choi B.J."/>
            <person name="Kim J.M."/>
            <person name="Lee J.K."/>
            <person name="Choi D.G."/>
            <person name="Bayburt H."/>
            <person name="Baek J.H."/>
            <person name="Han D.M."/>
            <person name="Jeon C.O."/>
        </authorList>
    </citation>
    <scope>NUCLEOTIDE SEQUENCE [LARGE SCALE GENOMIC DNA]</scope>
    <source>
        <strain evidence="2 3">KMU-156</strain>
    </source>
</reference>
<protein>
    <recommendedName>
        <fullName evidence="4">Polysaccharide biosynthesis protein</fullName>
    </recommendedName>
</protein>
<proteinExistence type="predicted"/>
<keyword evidence="1" id="KW-0812">Transmembrane</keyword>
<accession>A0ABW8UYR7</accession>
<evidence type="ECO:0000313" key="3">
    <source>
        <dbReference type="Proteomes" id="UP001627408"/>
    </source>
</evidence>
<feature type="transmembrane region" description="Helical" evidence="1">
    <location>
        <begin position="114"/>
        <end position="134"/>
    </location>
</feature>
<comment type="caution">
    <text evidence="2">The sequence shown here is derived from an EMBL/GenBank/DDBJ whole genome shotgun (WGS) entry which is preliminary data.</text>
</comment>
<sequence>MHRLSYLITLGLKSSSLVLAFGVLWVAAQALDPASFGVFAFMISAARVGQSMVGIGFPGASLRWPSKMLAEGTPGAIDRFFSTCVVWTCGAALVVFVIAQVLPDGALPIPRATLGAFACIVLGFALNEVTANLLRAHGRVQGGVLLFDIVFR</sequence>
<keyword evidence="3" id="KW-1185">Reference proteome</keyword>
<dbReference type="Proteomes" id="UP001627408">
    <property type="component" value="Unassembled WGS sequence"/>
</dbReference>
<evidence type="ECO:0000313" key="2">
    <source>
        <dbReference type="EMBL" id="MFL4472298.1"/>
    </source>
</evidence>
<feature type="transmembrane region" description="Helical" evidence="1">
    <location>
        <begin position="36"/>
        <end position="59"/>
    </location>
</feature>
<dbReference type="RefSeq" id="WP_407594462.1">
    <property type="nucleotide sequence ID" value="NZ_JBHDIY010000004.1"/>
</dbReference>
<keyword evidence="1" id="KW-1133">Transmembrane helix</keyword>
<dbReference type="EMBL" id="JBHDIY010000004">
    <property type="protein sequence ID" value="MFL4472298.1"/>
    <property type="molecule type" value="Genomic_DNA"/>
</dbReference>
<name>A0ABW8UYR7_9RHOB</name>
<feature type="transmembrane region" description="Helical" evidence="1">
    <location>
        <begin position="80"/>
        <end position="102"/>
    </location>
</feature>
<evidence type="ECO:0000256" key="1">
    <source>
        <dbReference type="SAM" id="Phobius"/>
    </source>
</evidence>
<organism evidence="2 3">
    <name type="scientific">Tateyamaria armeniaca</name>
    <dbReference type="NCBI Taxonomy" id="2518930"/>
    <lineage>
        <taxon>Bacteria</taxon>
        <taxon>Pseudomonadati</taxon>
        <taxon>Pseudomonadota</taxon>
        <taxon>Alphaproteobacteria</taxon>
        <taxon>Rhodobacterales</taxon>
        <taxon>Roseobacteraceae</taxon>
        <taxon>Tateyamaria</taxon>
    </lineage>
</organism>